<evidence type="ECO:0000313" key="3">
    <source>
        <dbReference type="Proteomes" id="UP000279908"/>
    </source>
</evidence>
<dbReference type="Proteomes" id="UP000279908">
    <property type="component" value="Unassembled WGS sequence"/>
</dbReference>
<dbReference type="SUPFAM" id="SSF53756">
    <property type="entry name" value="UDP-Glycosyltransferase/glycogen phosphorylase"/>
    <property type="match status" value="1"/>
</dbReference>
<protein>
    <submittedName>
        <fullName evidence="2">Glycosyltransferase family 1 protein</fullName>
    </submittedName>
</protein>
<evidence type="ECO:0000313" key="2">
    <source>
        <dbReference type="EMBL" id="RTY36807.1"/>
    </source>
</evidence>
<dbReference type="GO" id="GO:0016757">
    <property type="term" value="F:glycosyltransferase activity"/>
    <property type="evidence" value="ECO:0007669"/>
    <property type="project" value="InterPro"/>
</dbReference>
<accession>A0A3S0L082</accession>
<dbReference type="AlphaFoldDB" id="A0A3S0L082"/>
<dbReference type="InterPro" id="IPR001296">
    <property type="entry name" value="Glyco_trans_1"/>
</dbReference>
<feature type="domain" description="Glycosyl transferase family 1" evidence="1">
    <location>
        <begin position="200"/>
        <end position="369"/>
    </location>
</feature>
<dbReference type="EMBL" id="RXYK01000012">
    <property type="protein sequence ID" value="RTY36807.1"/>
    <property type="molecule type" value="Genomic_DNA"/>
</dbReference>
<organism evidence="2 3">
    <name type="scientific">Chlorobium phaeovibrioides</name>
    <dbReference type="NCBI Taxonomy" id="1094"/>
    <lineage>
        <taxon>Bacteria</taxon>
        <taxon>Pseudomonadati</taxon>
        <taxon>Chlorobiota</taxon>
        <taxon>Chlorobiia</taxon>
        <taxon>Chlorobiales</taxon>
        <taxon>Chlorobiaceae</taxon>
        <taxon>Chlorobium/Pelodictyon group</taxon>
        <taxon>Chlorobium</taxon>
    </lineage>
</organism>
<dbReference type="CDD" id="cd03801">
    <property type="entry name" value="GT4_PimA-like"/>
    <property type="match status" value="1"/>
</dbReference>
<dbReference type="Gene3D" id="3.40.50.2000">
    <property type="entry name" value="Glycogen Phosphorylase B"/>
    <property type="match status" value="2"/>
</dbReference>
<comment type="caution">
    <text evidence="2">The sequence shown here is derived from an EMBL/GenBank/DDBJ whole genome shotgun (WGS) entry which is preliminary data.</text>
</comment>
<dbReference type="Pfam" id="PF00534">
    <property type="entry name" value="Glycos_transf_1"/>
    <property type="match status" value="1"/>
</dbReference>
<dbReference type="RefSeq" id="WP_126384827.1">
    <property type="nucleotide sequence ID" value="NZ_RXYK01000012.1"/>
</dbReference>
<dbReference type="PANTHER" id="PTHR12526">
    <property type="entry name" value="GLYCOSYLTRANSFERASE"/>
    <property type="match status" value="1"/>
</dbReference>
<gene>
    <name evidence="2" type="ORF">EKD02_07640</name>
</gene>
<proteinExistence type="predicted"/>
<sequence>MKKTFVILCSEYPPFMGGISLWAENLLDTLSANGYEAVVMTHMTRSNKKKGARSSKQVRYIKGHDWQKLHWLYRLPGLLRYMLTRKELVLVAATWNDIEVIHRLKGIFRFKIFCASHGTDITKHVYPRKPKLIAKINQVYSSVDLFMPVSSSLDTIARDMYPKLTCPTLVLGCNVKTDMFIPEHDTGKQLALRQLLGIGIAPNRPLLVTVSRMMAVKGFRHILMALPELKKSYPGITYMIVANRDEPESLLLDSLIKELHLENNVIIHPTVQNEKLPQLLQAADIFVLTSEPVYCPFYQEEGLPRVIPEASACGLPVVVSTTGGLPEGVVNNETGFIVPNGNQEALKKAILTLLGNRDKALKMGMKGREHVLKNFSDKSMTDNILAMAEKEL</sequence>
<evidence type="ECO:0000259" key="1">
    <source>
        <dbReference type="Pfam" id="PF00534"/>
    </source>
</evidence>
<keyword evidence="2" id="KW-0808">Transferase</keyword>
<reference evidence="2 3" key="1">
    <citation type="submission" date="2018-12" db="EMBL/GenBank/DDBJ databases">
        <authorList>
            <person name="Lunina O.N."/>
            <person name="Grouzdev D.S."/>
            <person name="Gorlenko V.M."/>
            <person name="Savvichev A.S."/>
        </authorList>
    </citation>
    <scope>NUCLEOTIDE SEQUENCE [LARGE SCALE GENOMIC DNA]</scope>
    <source>
        <strain evidence="2 3">BrKhr-17</strain>
    </source>
</reference>
<name>A0A3S0L082_CHLPH</name>